<evidence type="ECO:0000313" key="10">
    <source>
        <dbReference type="Proteomes" id="UP000321769"/>
    </source>
</evidence>
<name>A0A512HUK2_9ACTN</name>
<dbReference type="InterPro" id="IPR036259">
    <property type="entry name" value="MFS_trans_sf"/>
</dbReference>
<dbReference type="InterPro" id="IPR011701">
    <property type="entry name" value="MFS"/>
</dbReference>
<feature type="transmembrane region" description="Helical" evidence="7">
    <location>
        <begin position="269"/>
        <end position="289"/>
    </location>
</feature>
<feature type="transmembrane region" description="Helical" evidence="7">
    <location>
        <begin position="330"/>
        <end position="351"/>
    </location>
</feature>
<dbReference type="GO" id="GO:0022857">
    <property type="term" value="F:transmembrane transporter activity"/>
    <property type="evidence" value="ECO:0007669"/>
    <property type="project" value="InterPro"/>
</dbReference>
<dbReference type="InterPro" id="IPR020846">
    <property type="entry name" value="MFS_dom"/>
</dbReference>
<feature type="transmembrane region" description="Helical" evidence="7">
    <location>
        <begin position="127"/>
        <end position="149"/>
    </location>
</feature>
<evidence type="ECO:0000259" key="8">
    <source>
        <dbReference type="PROSITE" id="PS50850"/>
    </source>
</evidence>
<feature type="transmembrane region" description="Helical" evidence="7">
    <location>
        <begin position="36"/>
        <end position="56"/>
    </location>
</feature>
<dbReference type="AlphaFoldDB" id="A0A512HUK2"/>
<keyword evidence="10" id="KW-1185">Reference proteome</keyword>
<feature type="transmembrane region" description="Helical" evidence="7">
    <location>
        <begin position="209"/>
        <end position="232"/>
    </location>
</feature>
<feature type="transmembrane region" description="Helical" evidence="7">
    <location>
        <begin position="155"/>
        <end position="178"/>
    </location>
</feature>
<comment type="caution">
    <text evidence="9">The sequence shown here is derived from an EMBL/GenBank/DDBJ whole genome shotgun (WGS) entry which is preliminary data.</text>
</comment>
<dbReference type="PANTHER" id="PTHR23517:SF13">
    <property type="entry name" value="MAJOR FACILITATOR SUPERFAMILY MFS_1"/>
    <property type="match status" value="1"/>
</dbReference>
<feature type="transmembrane region" description="Helical" evidence="7">
    <location>
        <begin position="244"/>
        <end position="262"/>
    </location>
</feature>
<dbReference type="Proteomes" id="UP000321769">
    <property type="component" value="Unassembled WGS sequence"/>
</dbReference>
<dbReference type="EMBL" id="BJZQ01000005">
    <property type="protein sequence ID" value="GEO89121.1"/>
    <property type="molecule type" value="Genomic_DNA"/>
</dbReference>
<protein>
    <submittedName>
        <fullName evidence="9">MFS transporter</fullName>
    </submittedName>
</protein>
<dbReference type="InterPro" id="IPR050171">
    <property type="entry name" value="MFS_Transporters"/>
</dbReference>
<evidence type="ECO:0000256" key="7">
    <source>
        <dbReference type="SAM" id="Phobius"/>
    </source>
</evidence>
<evidence type="ECO:0000256" key="3">
    <source>
        <dbReference type="ARBA" id="ARBA00022475"/>
    </source>
</evidence>
<evidence type="ECO:0000313" key="9">
    <source>
        <dbReference type="EMBL" id="GEO89121.1"/>
    </source>
</evidence>
<keyword evidence="2" id="KW-0813">Transport</keyword>
<keyword evidence="3" id="KW-1003">Cell membrane</keyword>
<evidence type="ECO:0000256" key="5">
    <source>
        <dbReference type="ARBA" id="ARBA00022989"/>
    </source>
</evidence>
<evidence type="ECO:0000256" key="1">
    <source>
        <dbReference type="ARBA" id="ARBA00004651"/>
    </source>
</evidence>
<proteinExistence type="predicted"/>
<comment type="subcellular location">
    <subcellularLocation>
        <location evidence="1">Cell membrane</location>
        <topology evidence="1">Multi-pass membrane protein</topology>
    </subcellularLocation>
</comment>
<dbReference type="SUPFAM" id="SSF103473">
    <property type="entry name" value="MFS general substrate transporter"/>
    <property type="match status" value="1"/>
</dbReference>
<dbReference type="PANTHER" id="PTHR23517">
    <property type="entry name" value="RESISTANCE PROTEIN MDTM, PUTATIVE-RELATED-RELATED"/>
    <property type="match status" value="1"/>
</dbReference>
<evidence type="ECO:0000256" key="2">
    <source>
        <dbReference type="ARBA" id="ARBA00022448"/>
    </source>
</evidence>
<keyword evidence="5 7" id="KW-1133">Transmembrane helix</keyword>
<dbReference type="PROSITE" id="PS50850">
    <property type="entry name" value="MFS"/>
    <property type="match status" value="1"/>
</dbReference>
<feature type="transmembrane region" description="Helical" evidence="7">
    <location>
        <begin position="295"/>
        <end position="318"/>
    </location>
</feature>
<dbReference type="Pfam" id="PF07690">
    <property type="entry name" value="MFS_1"/>
    <property type="match status" value="1"/>
</dbReference>
<dbReference type="Gene3D" id="1.20.1250.20">
    <property type="entry name" value="MFS general substrate transporter like domains"/>
    <property type="match status" value="1"/>
</dbReference>
<reference evidence="9 10" key="1">
    <citation type="submission" date="2019-07" db="EMBL/GenBank/DDBJ databases">
        <title>Whole genome shotgun sequence of Aeromicrobium flavum NBRC 107625.</title>
        <authorList>
            <person name="Hosoyama A."/>
            <person name="Uohara A."/>
            <person name="Ohji S."/>
            <person name="Ichikawa N."/>
        </authorList>
    </citation>
    <scope>NUCLEOTIDE SEQUENCE [LARGE SCALE GENOMIC DNA]</scope>
    <source>
        <strain evidence="9 10">NBRC 107625</strain>
    </source>
</reference>
<feature type="transmembrane region" description="Helical" evidence="7">
    <location>
        <begin position="98"/>
        <end position="115"/>
    </location>
</feature>
<gene>
    <name evidence="9" type="ORF">AFL01nite_14480</name>
</gene>
<dbReference type="GO" id="GO:0005886">
    <property type="term" value="C:plasma membrane"/>
    <property type="evidence" value="ECO:0007669"/>
    <property type="project" value="UniProtKB-SubCell"/>
</dbReference>
<organism evidence="9 10">
    <name type="scientific">Aeromicrobium flavum</name>
    <dbReference type="NCBI Taxonomy" id="416568"/>
    <lineage>
        <taxon>Bacteria</taxon>
        <taxon>Bacillati</taxon>
        <taxon>Actinomycetota</taxon>
        <taxon>Actinomycetes</taxon>
        <taxon>Propionibacteriales</taxon>
        <taxon>Nocardioidaceae</taxon>
        <taxon>Aeromicrobium</taxon>
    </lineage>
</organism>
<keyword evidence="4 7" id="KW-0812">Transmembrane</keyword>
<accession>A0A512HUK2</accession>
<keyword evidence="6 7" id="KW-0472">Membrane</keyword>
<feature type="domain" description="Major facilitator superfamily (MFS) profile" evidence="8">
    <location>
        <begin position="1"/>
        <end position="385"/>
    </location>
</feature>
<evidence type="ECO:0000256" key="6">
    <source>
        <dbReference type="ARBA" id="ARBA00023136"/>
    </source>
</evidence>
<feature type="transmembrane region" description="Helical" evidence="7">
    <location>
        <begin position="363"/>
        <end position="382"/>
    </location>
</feature>
<evidence type="ECO:0000256" key="4">
    <source>
        <dbReference type="ARBA" id="ARBA00022692"/>
    </source>
</evidence>
<sequence length="386" mass="38909">MGFGVVLVALTVFLIGASAPSPFYPVLQERIGFSSVMMTLIFAVYALAMLATLLVTGSLSDHLGRRPVIAAGLLVLALSMTAFWQAESVTVLVTARVVQGFGAGLLLSSMSAAVVDLEPPGRPGAAAIANSVTPLAGLAAGGLLAGLALDHAEDAALTVVFGVLTTLFVLMAASVWLAPETSARRAGALASLRPEVGVPPKARAAFLRALPALVAGWATSGFYLSLGAPLVAQELGGASHVSQGLVITALNGAGAAMCFVARDWSSRRITLYGATTLALGTALTLAALAAGSLPWFLAAAVFAGTGFGASFLGVMRSVTPLAPPERRGELFAAVFVASYLAFGVPAVLAGFGVGEVGLRDTALAYGAIVVVLAALAALLRAFGSDD</sequence>
<feature type="transmembrane region" description="Helical" evidence="7">
    <location>
        <begin position="68"/>
        <end position="86"/>
    </location>
</feature>